<dbReference type="InParanoid" id="B3M1T5"/>
<comment type="subcellular location">
    <subcellularLocation>
        <location evidence="1">Secreted</location>
    </subcellularLocation>
</comment>
<evidence type="ECO:0000256" key="8">
    <source>
        <dbReference type="ARBA" id="ARBA00023145"/>
    </source>
</evidence>
<feature type="signal peptide" evidence="10">
    <location>
        <begin position="1"/>
        <end position="23"/>
    </location>
</feature>
<sequence length="275" mass="29734">MSCQIRVVPLAILVLVLVSSLEANLRTRAFSSGVTTYDKQFSSRIIGGEISAVTAAPWQVSLQNPYGNLFCSGVIIHDQYVLTSASCVSGLRESYIKVVTSTENNWGLAGWLYEVEKIITHCNFDKPLYHNDIALLKTKTLFAYDEVTQNITLAPLEDLVEGEKLTMYGWGSTEIGSDFSWELRQLDLTYVPPAKCNATYGGTSDLDWGHLCAVGGVGAGACHGDAGGSLVDSKGRLVGVGNWGVPCGYGFPDVFARASFYYSWIESAINGCAIV</sequence>
<proteinExistence type="inferred from homology"/>
<evidence type="ECO:0000259" key="11">
    <source>
        <dbReference type="PROSITE" id="PS50240"/>
    </source>
</evidence>
<evidence type="ECO:0000256" key="9">
    <source>
        <dbReference type="ARBA" id="ARBA00023157"/>
    </source>
</evidence>
<dbReference type="GO" id="GO:0004252">
    <property type="term" value="F:serine-type endopeptidase activity"/>
    <property type="evidence" value="ECO:0007669"/>
    <property type="project" value="InterPro"/>
</dbReference>
<dbReference type="SMR" id="B3M1T5"/>
<keyword evidence="8" id="KW-0865">Zymogen</keyword>
<dbReference type="Pfam" id="PF00089">
    <property type="entry name" value="Trypsin"/>
    <property type="match status" value="1"/>
</dbReference>
<evidence type="ECO:0000256" key="5">
    <source>
        <dbReference type="ARBA" id="ARBA00022729"/>
    </source>
</evidence>
<name>B3M1T5_DROAN</name>
<dbReference type="InterPro" id="IPR001254">
    <property type="entry name" value="Trypsin_dom"/>
</dbReference>
<evidence type="ECO:0000256" key="10">
    <source>
        <dbReference type="SAM" id="SignalP"/>
    </source>
</evidence>
<dbReference type="GeneID" id="6499919"/>
<evidence type="ECO:0000256" key="3">
    <source>
        <dbReference type="ARBA" id="ARBA00022525"/>
    </source>
</evidence>
<keyword evidence="6 12" id="KW-0378">Hydrolase</keyword>
<keyword evidence="5 10" id="KW-0732">Signal</keyword>
<protein>
    <recommendedName>
        <fullName evidence="11">Peptidase S1 domain-containing protein</fullName>
    </recommendedName>
</protein>
<dbReference type="PANTHER" id="PTHR24276:SF96">
    <property type="entry name" value="PEPTIDASE S1 DOMAIN-CONTAINING PROTEIN"/>
    <property type="match status" value="1"/>
</dbReference>
<dbReference type="InterPro" id="IPR043504">
    <property type="entry name" value="Peptidase_S1_PA_chymotrypsin"/>
</dbReference>
<evidence type="ECO:0000256" key="7">
    <source>
        <dbReference type="ARBA" id="ARBA00022825"/>
    </source>
</evidence>
<organism evidence="12 13">
    <name type="scientific">Drosophila ananassae</name>
    <name type="common">Fruit fly</name>
    <dbReference type="NCBI Taxonomy" id="7217"/>
    <lineage>
        <taxon>Eukaryota</taxon>
        <taxon>Metazoa</taxon>
        <taxon>Ecdysozoa</taxon>
        <taxon>Arthropoda</taxon>
        <taxon>Hexapoda</taxon>
        <taxon>Insecta</taxon>
        <taxon>Pterygota</taxon>
        <taxon>Neoptera</taxon>
        <taxon>Endopterygota</taxon>
        <taxon>Diptera</taxon>
        <taxon>Brachycera</taxon>
        <taxon>Muscomorpha</taxon>
        <taxon>Ephydroidea</taxon>
        <taxon>Drosophilidae</taxon>
        <taxon>Drosophila</taxon>
        <taxon>Sophophora</taxon>
    </lineage>
</organism>
<dbReference type="PRINTS" id="PR00722">
    <property type="entry name" value="CHYMOTRYPSIN"/>
</dbReference>
<dbReference type="STRING" id="7217.B3M1T5"/>
<dbReference type="SUPFAM" id="SSF50494">
    <property type="entry name" value="Trypsin-like serine proteases"/>
    <property type="match status" value="1"/>
</dbReference>
<dbReference type="InterPro" id="IPR050430">
    <property type="entry name" value="Peptidase_S1"/>
</dbReference>
<dbReference type="GO" id="GO:0016485">
    <property type="term" value="P:protein processing"/>
    <property type="evidence" value="ECO:0007669"/>
    <property type="project" value="UniProtKB-ARBA"/>
</dbReference>
<dbReference type="OrthoDB" id="8440449at2759"/>
<dbReference type="AlphaFoldDB" id="B3M1T5"/>
<dbReference type="CDD" id="cd00190">
    <property type="entry name" value="Tryp_SPc"/>
    <property type="match status" value="1"/>
</dbReference>
<evidence type="ECO:0000313" key="13">
    <source>
        <dbReference type="Proteomes" id="UP000007801"/>
    </source>
</evidence>
<evidence type="ECO:0000256" key="1">
    <source>
        <dbReference type="ARBA" id="ARBA00004613"/>
    </source>
</evidence>
<dbReference type="PROSITE" id="PS50240">
    <property type="entry name" value="TRYPSIN_DOM"/>
    <property type="match status" value="1"/>
</dbReference>
<dbReference type="GO" id="GO:0005576">
    <property type="term" value="C:extracellular region"/>
    <property type="evidence" value="ECO:0007669"/>
    <property type="project" value="UniProtKB-SubCell"/>
</dbReference>
<gene>
    <name evidence="12" type="primary">Dana\GF17131</name>
    <name evidence="12" type="synonym">dana_GLEANR_18398</name>
    <name evidence="12" type="ORF">GF17131</name>
</gene>
<dbReference type="FunCoup" id="B3M1T5">
    <property type="interactions" value="10"/>
</dbReference>
<feature type="domain" description="Peptidase S1" evidence="11">
    <location>
        <begin position="45"/>
        <end position="270"/>
    </location>
</feature>
<keyword evidence="3" id="KW-0964">Secreted</keyword>
<keyword evidence="9" id="KW-1015">Disulfide bond</keyword>
<evidence type="ECO:0000313" key="12">
    <source>
        <dbReference type="EMBL" id="EDV42195.1"/>
    </source>
</evidence>
<dbReference type="Gene3D" id="2.40.10.10">
    <property type="entry name" value="Trypsin-like serine proteases"/>
    <property type="match status" value="1"/>
</dbReference>
<comment type="similarity">
    <text evidence="2">Belongs to the peptidase S1 family.</text>
</comment>
<dbReference type="PANTHER" id="PTHR24276">
    <property type="entry name" value="POLYSERASE-RELATED"/>
    <property type="match status" value="1"/>
</dbReference>
<evidence type="ECO:0000256" key="6">
    <source>
        <dbReference type="ARBA" id="ARBA00022801"/>
    </source>
</evidence>
<keyword evidence="7" id="KW-0720">Serine protease</keyword>
<dbReference type="InterPro" id="IPR009003">
    <property type="entry name" value="Peptidase_S1_PA"/>
</dbReference>
<dbReference type="SMART" id="SM00020">
    <property type="entry name" value="Tryp_SPc"/>
    <property type="match status" value="1"/>
</dbReference>
<dbReference type="Proteomes" id="UP000007801">
    <property type="component" value="Unassembled WGS sequence"/>
</dbReference>
<dbReference type="InterPro" id="IPR001314">
    <property type="entry name" value="Peptidase_S1A"/>
</dbReference>
<dbReference type="FunFam" id="2.40.10.10:FF:000047">
    <property type="entry name" value="Trypsin eta"/>
    <property type="match status" value="1"/>
</dbReference>
<dbReference type="OMA" id="CKFDQPL"/>
<dbReference type="EMBL" id="CH902617">
    <property type="protein sequence ID" value="EDV42195.1"/>
    <property type="molecule type" value="Genomic_DNA"/>
</dbReference>
<feature type="chain" id="PRO_5002789448" description="Peptidase S1 domain-containing protein" evidence="10">
    <location>
        <begin position="24"/>
        <end position="275"/>
    </location>
</feature>
<dbReference type="PhylomeDB" id="B3M1T5"/>
<dbReference type="eggNOG" id="KOG3627">
    <property type="taxonomic scope" value="Eukaryota"/>
</dbReference>
<evidence type="ECO:0000256" key="2">
    <source>
        <dbReference type="ARBA" id="ARBA00007664"/>
    </source>
</evidence>
<dbReference type="HOGENOM" id="CLU_006842_7_4_1"/>
<keyword evidence="13" id="KW-1185">Reference proteome</keyword>
<accession>B3M1T5</accession>
<dbReference type="KEGG" id="dan:6499919"/>
<dbReference type="MEROPS" id="S01.A94"/>
<keyword evidence="4" id="KW-0645">Protease</keyword>
<reference evidence="12 13" key="1">
    <citation type="journal article" date="2007" name="Nature">
        <title>Evolution of genes and genomes on the Drosophila phylogeny.</title>
        <authorList>
            <consortium name="Drosophila 12 Genomes Consortium"/>
            <person name="Clark A.G."/>
            <person name="Eisen M.B."/>
            <person name="Smith D.R."/>
            <person name="Bergman C.M."/>
            <person name="Oliver B."/>
            <person name="Markow T.A."/>
            <person name="Kaufman T.C."/>
            <person name="Kellis M."/>
            <person name="Gelbart W."/>
            <person name="Iyer V.N."/>
            <person name="Pollard D.A."/>
            <person name="Sackton T.B."/>
            <person name="Larracuente A.M."/>
            <person name="Singh N.D."/>
            <person name="Abad J.P."/>
            <person name="Abt D.N."/>
            <person name="Adryan B."/>
            <person name="Aguade M."/>
            <person name="Akashi H."/>
            <person name="Anderson W.W."/>
            <person name="Aquadro C.F."/>
            <person name="Ardell D.H."/>
            <person name="Arguello R."/>
            <person name="Artieri C.G."/>
            <person name="Barbash D.A."/>
            <person name="Barker D."/>
            <person name="Barsanti P."/>
            <person name="Batterham P."/>
            <person name="Batzoglou S."/>
            <person name="Begun D."/>
            <person name="Bhutkar A."/>
            <person name="Blanco E."/>
            <person name="Bosak S.A."/>
            <person name="Bradley R.K."/>
            <person name="Brand A.D."/>
            <person name="Brent M.R."/>
            <person name="Brooks A.N."/>
            <person name="Brown R.H."/>
            <person name="Butlin R.K."/>
            <person name="Caggese C."/>
            <person name="Calvi B.R."/>
            <person name="Bernardo de Carvalho A."/>
            <person name="Caspi A."/>
            <person name="Castrezana S."/>
            <person name="Celniker S.E."/>
            <person name="Chang J.L."/>
            <person name="Chapple C."/>
            <person name="Chatterji S."/>
            <person name="Chinwalla A."/>
            <person name="Civetta A."/>
            <person name="Clifton S.W."/>
            <person name="Comeron J.M."/>
            <person name="Costello J.C."/>
            <person name="Coyne J.A."/>
            <person name="Daub J."/>
            <person name="David R.G."/>
            <person name="Delcher A.L."/>
            <person name="Delehaunty K."/>
            <person name="Do C.B."/>
            <person name="Ebling H."/>
            <person name="Edwards K."/>
            <person name="Eickbush T."/>
            <person name="Evans J.D."/>
            <person name="Filipski A."/>
            <person name="Findeiss S."/>
            <person name="Freyhult E."/>
            <person name="Fulton L."/>
            <person name="Fulton R."/>
            <person name="Garcia A.C."/>
            <person name="Gardiner A."/>
            <person name="Garfield D.A."/>
            <person name="Garvin B.E."/>
            <person name="Gibson G."/>
            <person name="Gilbert D."/>
            <person name="Gnerre S."/>
            <person name="Godfrey J."/>
            <person name="Good R."/>
            <person name="Gotea V."/>
            <person name="Gravely B."/>
            <person name="Greenberg A.J."/>
            <person name="Griffiths-Jones S."/>
            <person name="Gross S."/>
            <person name="Guigo R."/>
            <person name="Gustafson E.A."/>
            <person name="Haerty W."/>
            <person name="Hahn M.W."/>
            <person name="Halligan D.L."/>
            <person name="Halpern A.L."/>
            <person name="Halter G.M."/>
            <person name="Han M.V."/>
            <person name="Heger A."/>
            <person name="Hillier L."/>
            <person name="Hinrichs A.S."/>
            <person name="Holmes I."/>
            <person name="Hoskins R.A."/>
            <person name="Hubisz M.J."/>
            <person name="Hultmark D."/>
            <person name="Huntley M.A."/>
            <person name="Jaffe D.B."/>
            <person name="Jagadeeshan S."/>
            <person name="Jeck W.R."/>
            <person name="Johnson J."/>
            <person name="Jones C.D."/>
            <person name="Jordan W.C."/>
            <person name="Karpen G.H."/>
            <person name="Kataoka E."/>
            <person name="Keightley P.D."/>
            <person name="Kheradpour P."/>
            <person name="Kirkness E.F."/>
            <person name="Koerich L.B."/>
            <person name="Kristiansen K."/>
            <person name="Kudrna D."/>
            <person name="Kulathinal R.J."/>
            <person name="Kumar S."/>
            <person name="Kwok R."/>
            <person name="Lander E."/>
            <person name="Langley C.H."/>
            <person name="Lapoint R."/>
            <person name="Lazzaro B.P."/>
            <person name="Lee S.J."/>
            <person name="Levesque L."/>
            <person name="Li R."/>
            <person name="Lin C.F."/>
            <person name="Lin M.F."/>
            <person name="Lindblad-Toh K."/>
            <person name="Llopart A."/>
            <person name="Long M."/>
            <person name="Low L."/>
            <person name="Lozovsky E."/>
            <person name="Lu J."/>
            <person name="Luo M."/>
            <person name="Machado C.A."/>
            <person name="Makalowski W."/>
            <person name="Marzo M."/>
            <person name="Matsuda M."/>
            <person name="Matzkin L."/>
            <person name="McAllister B."/>
            <person name="McBride C.S."/>
            <person name="McKernan B."/>
            <person name="McKernan K."/>
            <person name="Mendez-Lago M."/>
            <person name="Minx P."/>
            <person name="Mollenhauer M.U."/>
            <person name="Montooth K."/>
            <person name="Mount S.M."/>
            <person name="Mu X."/>
            <person name="Myers E."/>
            <person name="Negre B."/>
            <person name="Newfeld S."/>
            <person name="Nielsen R."/>
            <person name="Noor M.A."/>
            <person name="O'Grady P."/>
            <person name="Pachter L."/>
            <person name="Papaceit M."/>
            <person name="Parisi M.J."/>
            <person name="Parisi M."/>
            <person name="Parts L."/>
            <person name="Pedersen J.S."/>
            <person name="Pesole G."/>
            <person name="Phillippy A.M."/>
            <person name="Ponting C.P."/>
            <person name="Pop M."/>
            <person name="Porcelli D."/>
            <person name="Powell J.R."/>
            <person name="Prohaska S."/>
            <person name="Pruitt K."/>
            <person name="Puig M."/>
            <person name="Quesneville H."/>
            <person name="Ram K.R."/>
            <person name="Rand D."/>
            <person name="Rasmussen M.D."/>
            <person name="Reed L.K."/>
            <person name="Reenan R."/>
            <person name="Reily A."/>
            <person name="Remington K.A."/>
            <person name="Rieger T.T."/>
            <person name="Ritchie M.G."/>
            <person name="Robin C."/>
            <person name="Rogers Y.H."/>
            <person name="Rohde C."/>
            <person name="Rozas J."/>
            <person name="Rubenfield M.J."/>
            <person name="Ruiz A."/>
            <person name="Russo S."/>
            <person name="Salzberg S.L."/>
            <person name="Sanchez-Gracia A."/>
            <person name="Saranga D.J."/>
            <person name="Sato H."/>
            <person name="Schaeffer S.W."/>
            <person name="Schatz M.C."/>
            <person name="Schlenke T."/>
            <person name="Schwartz R."/>
            <person name="Segarra C."/>
            <person name="Singh R.S."/>
            <person name="Sirot L."/>
            <person name="Sirota M."/>
            <person name="Sisneros N.B."/>
            <person name="Smith C.D."/>
            <person name="Smith T.F."/>
            <person name="Spieth J."/>
            <person name="Stage D.E."/>
            <person name="Stark A."/>
            <person name="Stephan W."/>
            <person name="Strausberg R.L."/>
            <person name="Strempel S."/>
            <person name="Sturgill D."/>
            <person name="Sutton G."/>
            <person name="Sutton G.G."/>
            <person name="Tao W."/>
            <person name="Teichmann S."/>
            <person name="Tobari Y.N."/>
            <person name="Tomimura Y."/>
            <person name="Tsolas J.M."/>
            <person name="Valente V.L."/>
            <person name="Venter E."/>
            <person name="Venter J.C."/>
            <person name="Vicario S."/>
            <person name="Vieira F.G."/>
            <person name="Vilella A.J."/>
            <person name="Villasante A."/>
            <person name="Walenz B."/>
            <person name="Wang J."/>
            <person name="Wasserman M."/>
            <person name="Watts T."/>
            <person name="Wilson D."/>
            <person name="Wilson R.K."/>
            <person name="Wing R.A."/>
            <person name="Wolfner M.F."/>
            <person name="Wong A."/>
            <person name="Wong G.K."/>
            <person name="Wu C.I."/>
            <person name="Wu G."/>
            <person name="Yamamoto D."/>
            <person name="Yang H.P."/>
            <person name="Yang S.P."/>
            <person name="Yorke J.A."/>
            <person name="Yoshida K."/>
            <person name="Zdobnov E."/>
            <person name="Zhang P."/>
            <person name="Zhang Y."/>
            <person name="Zimin A.V."/>
            <person name="Baldwin J."/>
            <person name="Abdouelleil A."/>
            <person name="Abdulkadir J."/>
            <person name="Abebe A."/>
            <person name="Abera B."/>
            <person name="Abreu J."/>
            <person name="Acer S.C."/>
            <person name="Aftuck L."/>
            <person name="Alexander A."/>
            <person name="An P."/>
            <person name="Anderson E."/>
            <person name="Anderson S."/>
            <person name="Arachi H."/>
            <person name="Azer M."/>
            <person name="Bachantsang P."/>
            <person name="Barry A."/>
            <person name="Bayul T."/>
            <person name="Berlin A."/>
            <person name="Bessette D."/>
            <person name="Bloom T."/>
            <person name="Blye J."/>
            <person name="Boguslavskiy L."/>
            <person name="Bonnet C."/>
            <person name="Boukhgalter B."/>
            <person name="Bourzgui I."/>
            <person name="Brown A."/>
            <person name="Cahill P."/>
            <person name="Channer S."/>
            <person name="Cheshatsang Y."/>
            <person name="Chuda L."/>
            <person name="Citroen M."/>
            <person name="Collymore A."/>
            <person name="Cooke P."/>
            <person name="Costello M."/>
            <person name="D'Aco K."/>
            <person name="Daza R."/>
            <person name="De Haan G."/>
            <person name="DeGray S."/>
            <person name="DeMaso C."/>
            <person name="Dhargay N."/>
            <person name="Dooley K."/>
            <person name="Dooley E."/>
            <person name="Doricent M."/>
            <person name="Dorje P."/>
            <person name="Dorjee K."/>
            <person name="Dupes A."/>
            <person name="Elong R."/>
            <person name="Falk J."/>
            <person name="Farina A."/>
            <person name="Faro S."/>
            <person name="Ferguson D."/>
            <person name="Fisher S."/>
            <person name="Foley C.D."/>
            <person name="Franke A."/>
            <person name="Friedrich D."/>
            <person name="Gadbois L."/>
            <person name="Gearin G."/>
            <person name="Gearin C.R."/>
            <person name="Giannoukos G."/>
            <person name="Goode T."/>
            <person name="Graham J."/>
            <person name="Grandbois E."/>
            <person name="Grewal S."/>
            <person name="Gyaltsen K."/>
            <person name="Hafez N."/>
            <person name="Hagos B."/>
            <person name="Hall J."/>
            <person name="Henson C."/>
            <person name="Hollinger A."/>
            <person name="Honan T."/>
            <person name="Huard M.D."/>
            <person name="Hughes L."/>
            <person name="Hurhula B."/>
            <person name="Husby M.E."/>
            <person name="Kamat A."/>
            <person name="Kanga B."/>
            <person name="Kashin S."/>
            <person name="Khazanovich D."/>
            <person name="Kisner P."/>
            <person name="Lance K."/>
            <person name="Lara M."/>
            <person name="Lee W."/>
            <person name="Lennon N."/>
            <person name="Letendre F."/>
            <person name="LeVine R."/>
            <person name="Lipovsky A."/>
            <person name="Liu X."/>
            <person name="Liu J."/>
            <person name="Liu S."/>
            <person name="Lokyitsang T."/>
            <person name="Lokyitsang Y."/>
            <person name="Lubonja R."/>
            <person name="Lui A."/>
            <person name="MacDonald P."/>
            <person name="Magnisalis V."/>
            <person name="Maru K."/>
            <person name="Matthews C."/>
            <person name="McCusker W."/>
            <person name="McDonough S."/>
            <person name="Mehta T."/>
            <person name="Meldrim J."/>
            <person name="Meneus L."/>
            <person name="Mihai O."/>
            <person name="Mihalev A."/>
            <person name="Mihova T."/>
            <person name="Mittelman R."/>
            <person name="Mlenga V."/>
            <person name="Montmayeur A."/>
            <person name="Mulrain L."/>
            <person name="Navidi A."/>
            <person name="Naylor J."/>
            <person name="Negash T."/>
            <person name="Nguyen T."/>
            <person name="Nguyen N."/>
            <person name="Nicol R."/>
            <person name="Norbu C."/>
            <person name="Norbu N."/>
            <person name="Novod N."/>
            <person name="O'Neill B."/>
            <person name="Osman S."/>
            <person name="Markiewicz E."/>
            <person name="Oyono O.L."/>
            <person name="Patti C."/>
            <person name="Phunkhang P."/>
            <person name="Pierre F."/>
            <person name="Priest M."/>
            <person name="Raghuraman S."/>
            <person name="Rege F."/>
            <person name="Reyes R."/>
            <person name="Rise C."/>
            <person name="Rogov P."/>
            <person name="Ross K."/>
            <person name="Ryan E."/>
            <person name="Settipalli S."/>
            <person name="Shea T."/>
            <person name="Sherpa N."/>
            <person name="Shi L."/>
            <person name="Shih D."/>
            <person name="Sparrow T."/>
            <person name="Spaulding J."/>
            <person name="Stalker J."/>
            <person name="Stange-Thomann N."/>
            <person name="Stavropoulos S."/>
            <person name="Stone C."/>
            <person name="Strader C."/>
            <person name="Tesfaye S."/>
            <person name="Thomson T."/>
            <person name="Thoulutsang Y."/>
            <person name="Thoulutsang D."/>
            <person name="Topham K."/>
            <person name="Topping I."/>
            <person name="Tsamla T."/>
            <person name="Vassiliev H."/>
            <person name="Vo A."/>
            <person name="Wangchuk T."/>
            <person name="Wangdi T."/>
            <person name="Weiand M."/>
            <person name="Wilkinson J."/>
            <person name="Wilson A."/>
            <person name="Yadav S."/>
            <person name="Young G."/>
            <person name="Yu Q."/>
            <person name="Zembek L."/>
            <person name="Zhong D."/>
            <person name="Zimmer A."/>
            <person name="Zwirko Z."/>
            <person name="Jaffe D.B."/>
            <person name="Alvarez P."/>
            <person name="Brockman W."/>
            <person name="Butler J."/>
            <person name="Chin C."/>
            <person name="Gnerre S."/>
            <person name="Grabherr M."/>
            <person name="Kleber M."/>
            <person name="Mauceli E."/>
            <person name="MacCallum I."/>
        </authorList>
    </citation>
    <scope>NUCLEOTIDE SEQUENCE [LARGE SCALE GENOMIC DNA]</scope>
    <source>
        <strain evidence="13">Tucson 14024-0371.13</strain>
    </source>
</reference>
<evidence type="ECO:0000256" key="4">
    <source>
        <dbReference type="ARBA" id="ARBA00022670"/>
    </source>
</evidence>